<accession>A0ABV7A9S6</accession>
<dbReference type="RefSeq" id="WP_390307694.1">
    <property type="nucleotide sequence ID" value="NZ_JBHRRZ010000038.1"/>
</dbReference>
<dbReference type="PRINTS" id="PR00412">
    <property type="entry name" value="EPOXHYDRLASE"/>
</dbReference>
<dbReference type="EMBL" id="JBHRRZ010000038">
    <property type="protein sequence ID" value="MFC2949723.1"/>
    <property type="molecule type" value="Genomic_DNA"/>
</dbReference>
<dbReference type="Pfam" id="PF00561">
    <property type="entry name" value="Abhydrolase_1"/>
    <property type="match status" value="1"/>
</dbReference>
<dbReference type="GO" id="GO:0016787">
    <property type="term" value="F:hydrolase activity"/>
    <property type="evidence" value="ECO:0007669"/>
    <property type="project" value="UniProtKB-KW"/>
</dbReference>
<keyword evidence="4" id="KW-1185">Reference proteome</keyword>
<evidence type="ECO:0000259" key="2">
    <source>
        <dbReference type="Pfam" id="PF00561"/>
    </source>
</evidence>
<protein>
    <submittedName>
        <fullName evidence="3">Alpha/beta fold hydrolase</fullName>
    </submittedName>
</protein>
<dbReference type="InterPro" id="IPR000639">
    <property type="entry name" value="Epox_hydrolase-like"/>
</dbReference>
<dbReference type="Proteomes" id="UP001595387">
    <property type="component" value="Unassembled WGS sequence"/>
</dbReference>
<proteinExistence type="predicted"/>
<feature type="domain" description="AB hydrolase-1" evidence="2">
    <location>
        <begin position="34"/>
        <end position="270"/>
    </location>
</feature>
<evidence type="ECO:0000313" key="4">
    <source>
        <dbReference type="Proteomes" id="UP001595387"/>
    </source>
</evidence>
<dbReference type="Gene3D" id="3.40.50.1820">
    <property type="entry name" value="alpha/beta hydrolase"/>
    <property type="match status" value="1"/>
</dbReference>
<keyword evidence="1 3" id="KW-0378">Hydrolase</keyword>
<gene>
    <name evidence="3" type="ORF">ACFODW_15480</name>
</gene>
<name>A0ABV7A9S6_9BACI</name>
<sequence length="287" mass="32573">MAVKTESIETRMIQTGEYKTFVMEGGKRGAETETLLFLHGSGPGVSGKSNWQKVLPEFTANFHVVAPDMFGFGRTEHPENPPTNGVVWLRERVDQIINLMDEMEIEKANLVGNSLGGVISLHLLMHAPERFGKVILMGAGGGYFEPTPELMKLQNFHKDPNPKAFENLLSWFLYDESALEGDLKGIVEERLELFMQPEVRRSYEATFTGATLADLAVPPSAFKKMDHEFLMIHGKEDRFVPLESSLYMLDYLENSQLHVFKRCGHWAQVEQKDRFIKLAKDFFTGEL</sequence>
<comment type="caution">
    <text evidence="3">The sequence shown here is derived from an EMBL/GenBank/DDBJ whole genome shotgun (WGS) entry which is preliminary data.</text>
</comment>
<evidence type="ECO:0000256" key="1">
    <source>
        <dbReference type="ARBA" id="ARBA00022801"/>
    </source>
</evidence>
<dbReference type="InterPro" id="IPR050266">
    <property type="entry name" value="AB_hydrolase_sf"/>
</dbReference>
<dbReference type="PANTHER" id="PTHR43798">
    <property type="entry name" value="MONOACYLGLYCEROL LIPASE"/>
    <property type="match status" value="1"/>
</dbReference>
<dbReference type="PRINTS" id="PR00111">
    <property type="entry name" value="ABHYDROLASE"/>
</dbReference>
<dbReference type="PANTHER" id="PTHR43798:SF31">
    <property type="entry name" value="AB HYDROLASE SUPERFAMILY PROTEIN YCLE"/>
    <property type="match status" value="1"/>
</dbReference>
<organism evidence="3 4">
    <name type="scientific">Virgibacillus sediminis</name>
    <dbReference type="NCBI Taxonomy" id="202260"/>
    <lineage>
        <taxon>Bacteria</taxon>
        <taxon>Bacillati</taxon>
        <taxon>Bacillota</taxon>
        <taxon>Bacilli</taxon>
        <taxon>Bacillales</taxon>
        <taxon>Bacillaceae</taxon>
        <taxon>Virgibacillus</taxon>
    </lineage>
</organism>
<dbReference type="InterPro" id="IPR000073">
    <property type="entry name" value="AB_hydrolase_1"/>
</dbReference>
<evidence type="ECO:0000313" key="3">
    <source>
        <dbReference type="EMBL" id="MFC2949723.1"/>
    </source>
</evidence>
<reference evidence="4" key="1">
    <citation type="journal article" date="2019" name="Int. J. Syst. Evol. Microbiol.">
        <title>The Global Catalogue of Microorganisms (GCM) 10K type strain sequencing project: providing services to taxonomists for standard genome sequencing and annotation.</title>
        <authorList>
            <consortium name="The Broad Institute Genomics Platform"/>
            <consortium name="The Broad Institute Genome Sequencing Center for Infectious Disease"/>
            <person name="Wu L."/>
            <person name="Ma J."/>
        </authorList>
    </citation>
    <scope>NUCLEOTIDE SEQUENCE [LARGE SCALE GENOMIC DNA]</scope>
    <source>
        <strain evidence="4">KCTC 13193</strain>
    </source>
</reference>
<dbReference type="InterPro" id="IPR029058">
    <property type="entry name" value="AB_hydrolase_fold"/>
</dbReference>
<dbReference type="SUPFAM" id="SSF53474">
    <property type="entry name" value="alpha/beta-Hydrolases"/>
    <property type="match status" value="1"/>
</dbReference>